<name>A0A8H7Q901_9FUNG</name>
<comment type="subcellular location">
    <subcellularLocation>
        <location evidence="4">Cytoplasm</location>
    </subcellularLocation>
</comment>
<dbReference type="InterPro" id="IPR013906">
    <property type="entry name" value="eIF3j"/>
</dbReference>
<feature type="compositionally biased region" description="Basic and acidic residues" evidence="5">
    <location>
        <begin position="95"/>
        <end position="106"/>
    </location>
</feature>
<evidence type="ECO:0000313" key="7">
    <source>
        <dbReference type="Proteomes" id="UP000612746"/>
    </source>
</evidence>
<keyword evidence="2 4" id="KW-0396">Initiation factor</keyword>
<protein>
    <recommendedName>
        <fullName evidence="4">Eukaryotic translation initiation factor 3 subunit J</fullName>
        <shortName evidence="4">eIF3j</shortName>
    </recommendedName>
    <alternativeName>
        <fullName evidence="4">Eukaryotic translation initiation factor 3 30 kDa subunit homolog</fullName>
        <shortName evidence="4">eIF-3 30 kDa subunit homolog</shortName>
    </alternativeName>
</protein>
<proteinExistence type="inferred from homology"/>
<evidence type="ECO:0000256" key="4">
    <source>
        <dbReference type="HAMAP-Rule" id="MF_03009"/>
    </source>
</evidence>
<dbReference type="Pfam" id="PF08597">
    <property type="entry name" value="eIF3_subunit"/>
    <property type="match status" value="1"/>
</dbReference>
<feature type="compositionally biased region" description="Low complexity" evidence="5">
    <location>
        <begin position="45"/>
        <end position="60"/>
    </location>
</feature>
<dbReference type="Proteomes" id="UP000612746">
    <property type="component" value="Unassembled WGS sequence"/>
</dbReference>
<comment type="caution">
    <text evidence="6">The sequence shown here is derived from an EMBL/GenBank/DDBJ whole genome shotgun (WGS) entry which is preliminary data.</text>
</comment>
<keyword evidence="3 4" id="KW-0648">Protein biosynthesis</keyword>
<evidence type="ECO:0000256" key="1">
    <source>
        <dbReference type="ARBA" id="ARBA00022490"/>
    </source>
</evidence>
<organism evidence="6 7">
    <name type="scientific">Umbelopsis vinacea</name>
    <dbReference type="NCBI Taxonomy" id="44442"/>
    <lineage>
        <taxon>Eukaryota</taxon>
        <taxon>Fungi</taxon>
        <taxon>Fungi incertae sedis</taxon>
        <taxon>Mucoromycota</taxon>
        <taxon>Mucoromycotina</taxon>
        <taxon>Umbelopsidomycetes</taxon>
        <taxon>Umbelopsidales</taxon>
        <taxon>Umbelopsidaceae</taxon>
        <taxon>Umbelopsis</taxon>
    </lineage>
</organism>
<dbReference type="PANTHER" id="PTHR21681">
    <property type="entry name" value="EUKARYOTIC TRANSLATION INITIATION FACTOR 3 SUBUNIT J"/>
    <property type="match status" value="1"/>
</dbReference>
<reference evidence="6" key="1">
    <citation type="submission" date="2020-12" db="EMBL/GenBank/DDBJ databases">
        <title>Metabolic potential, ecology and presence of endohyphal bacteria is reflected in genomic diversity of Mucoromycotina.</title>
        <authorList>
            <person name="Muszewska A."/>
            <person name="Okrasinska A."/>
            <person name="Steczkiewicz K."/>
            <person name="Drgas O."/>
            <person name="Orlowska M."/>
            <person name="Perlinska-Lenart U."/>
            <person name="Aleksandrzak-Piekarczyk T."/>
            <person name="Szatraj K."/>
            <person name="Zielenkiewicz U."/>
            <person name="Pilsyk S."/>
            <person name="Malc E."/>
            <person name="Mieczkowski P."/>
            <person name="Kruszewska J.S."/>
            <person name="Biernat P."/>
            <person name="Pawlowska J."/>
        </authorList>
    </citation>
    <scope>NUCLEOTIDE SEQUENCE</scope>
    <source>
        <strain evidence="6">WA0000051536</strain>
    </source>
</reference>
<comment type="subunit">
    <text evidence="4">Component of the eukaryotic translation initiation factor 3 (eIF-3) complex.</text>
</comment>
<dbReference type="PANTHER" id="PTHR21681:SF0">
    <property type="entry name" value="EUKARYOTIC TRANSLATION INITIATION FACTOR 3 SUBUNIT J"/>
    <property type="match status" value="1"/>
</dbReference>
<comment type="similarity">
    <text evidence="4">Belongs to the eIF-3 subunit J family.</text>
</comment>
<dbReference type="GO" id="GO:0005852">
    <property type="term" value="C:eukaryotic translation initiation factor 3 complex"/>
    <property type="evidence" value="ECO:0007669"/>
    <property type="project" value="UniProtKB-UniRule"/>
</dbReference>
<dbReference type="GO" id="GO:0001732">
    <property type="term" value="P:formation of cytoplasmic translation initiation complex"/>
    <property type="evidence" value="ECO:0007669"/>
    <property type="project" value="UniProtKB-UniRule"/>
</dbReference>
<evidence type="ECO:0000313" key="6">
    <source>
        <dbReference type="EMBL" id="KAG2188624.1"/>
    </source>
</evidence>
<dbReference type="Gene3D" id="1.10.246.60">
    <property type="entry name" value="Eukaryotic translation initiation factor 3 like domains"/>
    <property type="match status" value="1"/>
</dbReference>
<accession>A0A8H7Q901</accession>
<gene>
    <name evidence="4" type="primary">HCR1</name>
    <name evidence="6" type="ORF">INT44_001379</name>
</gene>
<feature type="compositionally biased region" description="Basic and acidic residues" evidence="5">
    <location>
        <begin position="193"/>
        <end position="203"/>
    </location>
</feature>
<dbReference type="EMBL" id="JAEPRA010000002">
    <property type="protein sequence ID" value="KAG2188624.1"/>
    <property type="molecule type" value="Genomic_DNA"/>
</dbReference>
<feature type="compositionally biased region" description="Acidic residues" evidence="5">
    <location>
        <begin position="24"/>
        <end position="42"/>
    </location>
</feature>
<dbReference type="AlphaFoldDB" id="A0A8H7Q901"/>
<sequence length="239" mass="27588">MSDWENDFDDDEPIVPVVKKKWDDEDVEDDIKESWEESDEEEKPQPVAAPAKKKIPLAQKIAERQAEEERKKQELDAKRSELANRAQPETDEEAFERKEREKRLQIESDIQNASDLFSGVAVDDGSEPIEQMKPLTKEQFAAYQTRLVETISAHQKSGQYKVFLENFIRELCLPIKDLEVRKISSTLTALANEKQRQQREAAKPKKKGKEKPTLQGNQKTAGRPDTAAYDNFDDFDDFM</sequence>
<dbReference type="HAMAP" id="MF_03009">
    <property type="entry name" value="eIF3j"/>
    <property type="match status" value="1"/>
</dbReference>
<dbReference type="OrthoDB" id="20381at2759"/>
<comment type="function">
    <text evidence="4">Component of the eukaryotic translation initiation factor 3 (eIF-3) complex, which is involved in protein synthesis of a specialized repertoire of mRNAs and, together with other initiation factors, stimulates binding of mRNA and methionyl-tRNAi to the 40S ribosome. The eIF-3 complex specifically targets and initiates translation of a subset of mRNAs involved in cell proliferation.</text>
</comment>
<evidence type="ECO:0000256" key="2">
    <source>
        <dbReference type="ARBA" id="ARBA00022540"/>
    </source>
</evidence>
<evidence type="ECO:0000256" key="5">
    <source>
        <dbReference type="SAM" id="MobiDB-lite"/>
    </source>
</evidence>
<feature type="compositionally biased region" description="Acidic residues" evidence="5">
    <location>
        <begin position="1"/>
        <end position="13"/>
    </location>
</feature>
<keyword evidence="1 4" id="KW-0963">Cytoplasm</keyword>
<dbReference type="InterPro" id="IPR023194">
    <property type="entry name" value="eIF3-like_dom_sf"/>
</dbReference>
<dbReference type="GO" id="GO:0033290">
    <property type="term" value="C:eukaryotic 48S preinitiation complex"/>
    <property type="evidence" value="ECO:0007669"/>
    <property type="project" value="UniProtKB-UniRule"/>
</dbReference>
<feature type="region of interest" description="Disordered" evidence="5">
    <location>
        <begin position="1"/>
        <end position="109"/>
    </location>
</feature>
<feature type="compositionally biased region" description="Basic and acidic residues" evidence="5">
    <location>
        <begin position="61"/>
        <end position="82"/>
    </location>
</feature>
<feature type="region of interest" description="Disordered" evidence="5">
    <location>
        <begin position="193"/>
        <end position="239"/>
    </location>
</feature>
<dbReference type="GO" id="GO:0016282">
    <property type="term" value="C:eukaryotic 43S preinitiation complex"/>
    <property type="evidence" value="ECO:0007669"/>
    <property type="project" value="UniProtKB-UniRule"/>
</dbReference>
<keyword evidence="7" id="KW-1185">Reference proteome</keyword>
<dbReference type="GO" id="GO:0003743">
    <property type="term" value="F:translation initiation factor activity"/>
    <property type="evidence" value="ECO:0007669"/>
    <property type="project" value="UniProtKB-UniRule"/>
</dbReference>
<evidence type="ECO:0000256" key="3">
    <source>
        <dbReference type="ARBA" id="ARBA00022917"/>
    </source>
</evidence>